<evidence type="ECO:0000313" key="1">
    <source>
        <dbReference type="EMBL" id="NOU85308.1"/>
    </source>
</evidence>
<dbReference type="Proteomes" id="UP000658690">
    <property type="component" value="Unassembled WGS sequence"/>
</dbReference>
<proteinExistence type="predicted"/>
<gene>
    <name evidence="1" type="ORF">GC102_05855</name>
</gene>
<reference evidence="1 2" key="1">
    <citation type="submission" date="2019-10" db="EMBL/GenBank/DDBJ databases">
        <title>Description of Paenibacillus choica sp. nov.</title>
        <authorList>
            <person name="Carlier A."/>
            <person name="Qi S."/>
        </authorList>
    </citation>
    <scope>NUCLEOTIDE SEQUENCE [LARGE SCALE GENOMIC DNA]</scope>
    <source>
        <strain evidence="1 2">LMG 31460</strain>
    </source>
</reference>
<sequence>MYFADADLECSGLCTGRDRDIVYDWKLTPTDKNNPGNLRIVGSSRKVGDDTVQVAGTGTFDLNVFVTFKCTAGPLVTALCNSQATVRFTQ</sequence>
<dbReference type="EMBL" id="WHOC01000022">
    <property type="protein sequence ID" value="NOU85308.1"/>
    <property type="molecule type" value="Genomic_DNA"/>
</dbReference>
<dbReference type="RefSeq" id="WP_171688629.1">
    <property type="nucleotide sequence ID" value="NZ_WHOC01000022.1"/>
</dbReference>
<keyword evidence="2" id="KW-1185">Reference proteome</keyword>
<name>A0ABX1YWL2_9BACL</name>
<organism evidence="1 2">
    <name type="scientific">Paenibacillus germinis</name>
    <dbReference type="NCBI Taxonomy" id="2654979"/>
    <lineage>
        <taxon>Bacteria</taxon>
        <taxon>Bacillati</taxon>
        <taxon>Bacillota</taxon>
        <taxon>Bacilli</taxon>
        <taxon>Bacillales</taxon>
        <taxon>Paenibacillaceae</taxon>
        <taxon>Paenibacillus</taxon>
    </lineage>
</organism>
<comment type="caution">
    <text evidence="1">The sequence shown here is derived from an EMBL/GenBank/DDBJ whole genome shotgun (WGS) entry which is preliminary data.</text>
</comment>
<protein>
    <submittedName>
        <fullName evidence="1">Uncharacterized protein</fullName>
    </submittedName>
</protein>
<evidence type="ECO:0000313" key="2">
    <source>
        <dbReference type="Proteomes" id="UP000658690"/>
    </source>
</evidence>
<accession>A0ABX1YWL2</accession>